<comment type="caution">
    <text evidence="1">The sequence shown here is derived from an EMBL/GenBank/DDBJ whole genome shotgun (WGS) entry which is preliminary data.</text>
</comment>
<evidence type="ECO:0000313" key="2">
    <source>
        <dbReference type="Proteomes" id="UP001140560"/>
    </source>
</evidence>
<proteinExistence type="predicted"/>
<dbReference type="EMBL" id="JAPEUY010000018">
    <property type="protein sequence ID" value="KAJ4363881.1"/>
    <property type="molecule type" value="Genomic_DNA"/>
</dbReference>
<accession>A0A9W8Y1X6</accession>
<dbReference type="AlphaFoldDB" id="A0A9W8Y1X6"/>
<reference evidence="1" key="1">
    <citation type="submission" date="2022-10" db="EMBL/GenBank/DDBJ databases">
        <title>Tapping the CABI collections for fungal endophytes: first genome assemblies for Collariella, Neodidymelliopsis, Ascochyta clinopodiicola, Didymella pomorum, Didymosphaeria variabile, Neocosmospora piperis and Neocucurbitaria cava.</title>
        <authorList>
            <person name="Hill R."/>
        </authorList>
    </citation>
    <scope>NUCLEOTIDE SEQUENCE</scope>
    <source>
        <strain evidence="1">IMI 356814</strain>
    </source>
</reference>
<keyword evidence="2" id="KW-1185">Reference proteome</keyword>
<evidence type="ECO:0000313" key="1">
    <source>
        <dbReference type="EMBL" id="KAJ4363881.1"/>
    </source>
</evidence>
<dbReference type="OrthoDB" id="2123952at2759"/>
<dbReference type="Proteomes" id="UP001140560">
    <property type="component" value="Unassembled WGS sequence"/>
</dbReference>
<sequence>MLSHALSQENFEDACQTVRDLVDGISTIPIDFLISMSLGMLHELSGFGHILHGFITQDRCKADYEHLRSVMIYMSDFLACLVSSIPAAHKAVQTLSQYVSSIDERLLSWDMARTETNTATDLNNRGPNGVSDMSNAFEHILWSENMSLGLDHQ</sequence>
<organism evidence="1 2">
    <name type="scientific">Neocucurbitaria cava</name>
    <dbReference type="NCBI Taxonomy" id="798079"/>
    <lineage>
        <taxon>Eukaryota</taxon>
        <taxon>Fungi</taxon>
        <taxon>Dikarya</taxon>
        <taxon>Ascomycota</taxon>
        <taxon>Pezizomycotina</taxon>
        <taxon>Dothideomycetes</taxon>
        <taxon>Pleosporomycetidae</taxon>
        <taxon>Pleosporales</taxon>
        <taxon>Pleosporineae</taxon>
        <taxon>Cucurbitariaceae</taxon>
        <taxon>Neocucurbitaria</taxon>
    </lineage>
</organism>
<name>A0A9W8Y1X6_9PLEO</name>
<protein>
    <submittedName>
        <fullName evidence="1">Uncharacterized protein</fullName>
    </submittedName>
</protein>
<gene>
    <name evidence="1" type="ORF">N0V83_009333</name>
</gene>